<feature type="coiled-coil region" evidence="5">
    <location>
        <begin position="643"/>
        <end position="670"/>
    </location>
</feature>
<protein>
    <recommendedName>
        <fullName evidence="4">Eukaryotic translation initiation factor 3 subunit L</fullName>
        <shortName evidence="4">eIF3l</shortName>
    </recommendedName>
</protein>
<dbReference type="GO" id="GO:0001732">
    <property type="term" value="P:formation of cytoplasmic translation initiation complex"/>
    <property type="evidence" value="ECO:0007669"/>
    <property type="project" value="UniProtKB-UniRule"/>
</dbReference>
<comment type="subunit">
    <text evidence="4">Component of the eukaryotic translation initiation factor 3 (eIF-3) complex.</text>
</comment>
<dbReference type="EMBL" id="FR824188">
    <property type="protein sequence ID" value="CCA22083.1"/>
    <property type="molecule type" value="Genomic_DNA"/>
</dbReference>
<keyword evidence="5" id="KW-0175">Coiled coil</keyword>
<evidence type="ECO:0000256" key="6">
    <source>
        <dbReference type="SAM" id="MobiDB-lite"/>
    </source>
</evidence>
<feature type="region of interest" description="Disordered" evidence="6">
    <location>
        <begin position="685"/>
        <end position="745"/>
    </location>
</feature>
<keyword evidence="3 4" id="KW-0648">Protein biosynthesis</keyword>
<comment type="function">
    <text evidence="4">Component of the eukaryotic translation initiation factor 3 (eIF-3) complex, which is involved in protein synthesis of a specialized repertoire of mRNAs and, together with other initiation factors, stimulates binding of mRNA and methionyl-tRNAi to the 40S ribosome. The eIF-3 complex specifically targets and initiates translation of a subset of mRNAs involved in cell proliferation.</text>
</comment>
<evidence type="ECO:0000256" key="5">
    <source>
        <dbReference type="SAM" id="Coils"/>
    </source>
</evidence>
<comment type="subcellular location">
    <subcellularLocation>
        <location evidence="4">Cytoplasm</location>
    </subcellularLocation>
</comment>
<dbReference type="GO" id="GO:0003743">
    <property type="term" value="F:translation initiation factor activity"/>
    <property type="evidence" value="ECO:0007669"/>
    <property type="project" value="UniProtKB-UniRule"/>
</dbReference>
<reference evidence="7" key="2">
    <citation type="submission" date="2011-02" db="EMBL/GenBank/DDBJ databases">
        <authorList>
            <person name="MacLean D."/>
        </authorList>
    </citation>
    <scope>NUCLEOTIDE SEQUENCE</scope>
</reference>
<dbReference type="GO" id="GO:0016282">
    <property type="term" value="C:eukaryotic 43S preinitiation complex"/>
    <property type="evidence" value="ECO:0007669"/>
    <property type="project" value="UniProtKB-UniRule"/>
</dbReference>
<evidence type="ECO:0000256" key="3">
    <source>
        <dbReference type="ARBA" id="ARBA00022917"/>
    </source>
</evidence>
<proteinExistence type="inferred from homology"/>
<sequence>MERDEKPADFLLPESVKSWFTNLYAHFRSGNVSEMARLYDREFHNLTNNYFKQTTWPEPVAIESLVDHNANFLLFYKQIYFRHMFSKLQPDMNKKIESWNTYCDIFDATLDRKLEIKALPSQWIFDLVGEFVYQYQSFCQYRVKVTKAESGNMADELSSYKGCGEEIWTTPRVLNYLHALVRLSEDLDNSQSKSSDMLKELGYFSLVTLARANVLFGDYYSSLSILKPIDFPSRRTMFDKNKRVDPLYEKVPACHISVLYHMGFAQMMLEKFDDAARSFSTVILQVHRSRNHYSRLGDSDQLSKIAEKALALHCIVLHLSASQKVGEPIQTLLREKHADKQAKLQKGDLSALTDLFSFACPKFIIPAVKPLNGVKDGMQAQMAHFSDIVTRQQRVPQLRSYVKLYRTIQLSKLARFQGLGDKESVRAELMQFKLQNNGNRADVYYYLDDEVVMIDEDVSSQRTGEFFMGNIHRFARLVDESISDPRLRKAVLSSRLSGFSSASIFGSSQSMALRSLRSDIEALAQLLEDDDTKQLNWWHSRTQVLGRWLGNEKLRAELPDDGMDDLLLRHIHRGTLYPSIRIKCWKHIVLELQDIPCLVMRDSERICTSPIRGKLRAGKEVVLAESNQEGSYDGNPSKAYGKLSMMERQAKWLQKRHEKVEAERSRLETAKYKDVTFRPKLIRRSNSEHIHRKGLEDESRDHAQAVPRPNSGSIENLKAGSAKGRQSGTRPPMPRSASFKKKPSASQKLRVKSALLDSLKAELSISQEFCFTEQKEQVEDPVLEFVAEIEAPVLPPEPEEVTWTEDIWSENSCIGGLPVEFDSSNARARIILQDASHFDVSSMYRKTDRKARRDGIALLMGRREDNFEEQVIAVLFDMEKVTRPEAADWWIEHVHRFEAFL</sequence>
<organism evidence="7">
    <name type="scientific">Albugo laibachii Nc14</name>
    <dbReference type="NCBI Taxonomy" id="890382"/>
    <lineage>
        <taxon>Eukaryota</taxon>
        <taxon>Sar</taxon>
        <taxon>Stramenopiles</taxon>
        <taxon>Oomycota</taxon>
        <taxon>Peronosporomycetes</taxon>
        <taxon>Albuginales</taxon>
        <taxon>Albuginaceae</taxon>
        <taxon>Albugo</taxon>
    </lineage>
</organism>
<dbReference type="PANTHER" id="PTHR13242:SF0">
    <property type="entry name" value="EUKARYOTIC TRANSLATION INITIATION FACTOR 3 SUBUNIT L"/>
    <property type="match status" value="1"/>
</dbReference>
<dbReference type="HAMAP" id="MF_03011">
    <property type="entry name" value="eIF3l"/>
    <property type="match status" value="1"/>
</dbReference>
<dbReference type="InterPro" id="IPR019382">
    <property type="entry name" value="eIF3l"/>
</dbReference>
<evidence type="ECO:0000256" key="1">
    <source>
        <dbReference type="ARBA" id="ARBA00022490"/>
    </source>
</evidence>
<gene>
    <name evidence="7" type="primary">AlNc14C143G7308</name>
    <name evidence="7" type="ORF">ALNC14_082260</name>
</gene>
<name>F0WLC0_9STRA</name>
<dbReference type="Pfam" id="PF10255">
    <property type="entry name" value="Paf67"/>
    <property type="match status" value="1"/>
</dbReference>
<evidence type="ECO:0000313" key="7">
    <source>
        <dbReference type="EMBL" id="CCA22083.1"/>
    </source>
</evidence>
<feature type="compositionally biased region" description="Basic and acidic residues" evidence="6">
    <location>
        <begin position="685"/>
        <end position="703"/>
    </location>
</feature>
<dbReference type="GO" id="GO:0005852">
    <property type="term" value="C:eukaryotic translation initiation factor 3 complex"/>
    <property type="evidence" value="ECO:0007669"/>
    <property type="project" value="UniProtKB-UniRule"/>
</dbReference>
<keyword evidence="1 4" id="KW-0963">Cytoplasm</keyword>
<dbReference type="GO" id="GO:0033290">
    <property type="term" value="C:eukaryotic 48S preinitiation complex"/>
    <property type="evidence" value="ECO:0007669"/>
    <property type="project" value="UniProtKB-UniRule"/>
</dbReference>
<evidence type="ECO:0000256" key="2">
    <source>
        <dbReference type="ARBA" id="ARBA00022540"/>
    </source>
</evidence>
<evidence type="ECO:0000256" key="4">
    <source>
        <dbReference type="HAMAP-Rule" id="MF_03011"/>
    </source>
</evidence>
<comment type="similarity">
    <text evidence="4">Belongs to the eIF-3 subunit L family.</text>
</comment>
<accession>F0WLC0</accession>
<reference evidence="7" key="1">
    <citation type="journal article" date="2011" name="PLoS Biol.">
        <title>Gene gain and loss during evolution of obligate parasitism in the white rust pathogen of Arabidopsis thaliana.</title>
        <authorList>
            <person name="Kemen E."/>
            <person name="Gardiner A."/>
            <person name="Schultz-Larsen T."/>
            <person name="Kemen A.C."/>
            <person name="Balmuth A.L."/>
            <person name="Robert-Seilaniantz A."/>
            <person name="Bailey K."/>
            <person name="Holub E."/>
            <person name="Studholme D.J."/>
            <person name="Maclean D."/>
            <person name="Jones J.D."/>
        </authorList>
    </citation>
    <scope>NUCLEOTIDE SEQUENCE</scope>
</reference>
<keyword evidence="2 4" id="KW-0396">Initiation factor</keyword>
<dbReference type="HOGENOM" id="CLU_321710_0_0_1"/>
<dbReference type="AlphaFoldDB" id="F0WLC0"/>
<dbReference type="PANTHER" id="PTHR13242">
    <property type="entry name" value="EUKARYOTIC TRANSLATION INITIATION FACTOR 3"/>
    <property type="match status" value="1"/>
</dbReference>